<dbReference type="EMBL" id="MTZV01000001">
    <property type="protein sequence ID" value="PCE28612.1"/>
    <property type="molecule type" value="Genomic_DNA"/>
</dbReference>
<comment type="caution">
    <text evidence="3">The sequence shown here is derived from an EMBL/GenBank/DDBJ whole genome shotgun (WGS) entry which is preliminary data.</text>
</comment>
<reference evidence="2 5" key="3">
    <citation type="journal article" date="2024" name="Chem. Sci.">
        <title>Discovery of a lagriamide polyketide by integrated genome mining, isotopic labeling, and untargeted metabolomics.</title>
        <authorList>
            <person name="Fergusson C.H."/>
            <person name="Saulog J."/>
            <person name="Paulo B.S."/>
            <person name="Wilson D.M."/>
            <person name="Liu D.Y."/>
            <person name="Morehouse N.J."/>
            <person name="Waterworth S."/>
            <person name="Barkei J."/>
            <person name="Gray C.A."/>
            <person name="Kwan J.C."/>
            <person name="Eustaquio A.S."/>
            <person name="Linington R.G."/>
        </authorList>
    </citation>
    <scope>NUCLEOTIDE SEQUENCE [LARGE SCALE GENOMIC DNA]</scope>
    <source>
        <strain evidence="2 5">RL17-338-BIF-B</strain>
    </source>
</reference>
<dbReference type="EMBL" id="JAOALG010000001">
    <property type="protein sequence ID" value="MEQ5838383.1"/>
    <property type="molecule type" value="Genomic_DNA"/>
</dbReference>
<protein>
    <submittedName>
        <fullName evidence="2">Nuclear transport factor 2 family protein</fullName>
    </submittedName>
</protein>
<dbReference type="SUPFAM" id="SSF54427">
    <property type="entry name" value="NTF2-like"/>
    <property type="match status" value="1"/>
</dbReference>
<evidence type="ECO:0000259" key="1">
    <source>
        <dbReference type="Pfam" id="PF12680"/>
    </source>
</evidence>
<dbReference type="Proteomes" id="UP001469089">
    <property type="component" value="Unassembled WGS sequence"/>
</dbReference>
<keyword evidence="5" id="KW-1185">Reference proteome</keyword>
<dbReference type="Proteomes" id="UP000218022">
    <property type="component" value="Unassembled WGS sequence"/>
</dbReference>
<dbReference type="AlphaFoldDB" id="A0A2A4F7F9"/>
<feature type="domain" description="SnoaL-like" evidence="1">
    <location>
        <begin position="10"/>
        <end position="117"/>
    </location>
</feature>
<dbReference type="InterPro" id="IPR037401">
    <property type="entry name" value="SnoaL-like"/>
</dbReference>
<dbReference type="OrthoDB" id="1450423at2"/>
<gene>
    <name evidence="3" type="ORF">BWP39_00035</name>
    <name evidence="2" type="ORF">N0A02_02900</name>
</gene>
<evidence type="ECO:0000313" key="3">
    <source>
        <dbReference type="EMBL" id="PCE28612.1"/>
    </source>
</evidence>
<dbReference type="PANTHER" id="PTHR41252">
    <property type="entry name" value="BLR2505 PROTEIN"/>
    <property type="match status" value="1"/>
</dbReference>
<dbReference type="RefSeq" id="WP_096716364.1">
    <property type="nucleotide sequence ID" value="NZ_JAOALG010000001.1"/>
</dbReference>
<organism evidence="3 4">
    <name type="scientific">Paraburkholderia acidicola</name>
    <dbReference type="NCBI Taxonomy" id="1912599"/>
    <lineage>
        <taxon>Bacteria</taxon>
        <taxon>Pseudomonadati</taxon>
        <taxon>Pseudomonadota</taxon>
        <taxon>Betaproteobacteria</taxon>
        <taxon>Burkholderiales</taxon>
        <taxon>Burkholderiaceae</taxon>
        <taxon>Paraburkholderia</taxon>
    </lineage>
</organism>
<dbReference type="Pfam" id="PF12680">
    <property type="entry name" value="SnoaL_2"/>
    <property type="match status" value="1"/>
</dbReference>
<reference evidence="3 4" key="1">
    <citation type="submission" date="2017-01" db="EMBL/GenBank/DDBJ databases">
        <title>Whole-Genome Shotgun Sequencing of Two beta-Proteobacterial Species in Search of the Bulgecin Biosynthetic Cluster.</title>
        <authorList>
            <person name="Horsman M.E."/>
            <person name="Marous D.R."/>
            <person name="Li R."/>
            <person name="Oliver R.A."/>
            <person name="Byun B."/>
            <person name="Emrich S.J."/>
            <person name="Boggess B."/>
            <person name="Townsend C.A."/>
            <person name="Mobashery S."/>
        </authorList>
    </citation>
    <scope>NUCLEOTIDE SEQUENCE [LARGE SCALE GENOMIC DNA]</scope>
    <source>
        <strain evidence="3 4">ATCC 31363</strain>
    </source>
</reference>
<accession>A0A2A4F7F9</accession>
<evidence type="ECO:0000313" key="5">
    <source>
        <dbReference type="Proteomes" id="UP001469089"/>
    </source>
</evidence>
<reference evidence="2" key="2">
    <citation type="submission" date="2022-09" db="EMBL/GenBank/DDBJ databases">
        <authorList>
            <person name="Fergusson C."/>
            <person name="Paulo B.S."/>
            <person name="Eustaquio A.S."/>
            <person name="Linington R."/>
        </authorList>
    </citation>
    <scope>NUCLEOTIDE SEQUENCE</scope>
    <source>
        <strain evidence="2">RL17-338-BIF-B</strain>
    </source>
</reference>
<sequence length="131" mass="15007">MSAEANKAIVTDMYDAYSKSDGKRHFGHMSDDVTVTYFGSHRFSRTYHGKQDLFKNFIPHFVEVLDGPIDFQVKNIIAGDEYVAVEAQGSCRTKDGQDYNNSYCIVLRLEEGKVTEIREYMDTELTKRVFG</sequence>
<proteinExistence type="predicted"/>
<evidence type="ECO:0000313" key="4">
    <source>
        <dbReference type="Proteomes" id="UP000218022"/>
    </source>
</evidence>
<dbReference type="PANTHER" id="PTHR41252:SF1">
    <property type="entry name" value="BLR2505 PROTEIN"/>
    <property type="match status" value="1"/>
</dbReference>
<dbReference type="InterPro" id="IPR032710">
    <property type="entry name" value="NTF2-like_dom_sf"/>
</dbReference>
<name>A0A2A4F7F9_9BURK</name>
<dbReference type="Gene3D" id="3.10.450.50">
    <property type="match status" value="1"/>
</dbReference>
<evidence type="ECO:0000313" key="2">
    <source>
        <dbReference type="EMBL" id="MEQ5838383.1"/>
    </source>
</evidence>